<proteinExistence type="predicted"/>
<dbReference type="GO" id="GO:0005840">
    <property type="term" value="C:ribosome"/>
    <property type="evidence" value="ECO:0007669"/>
    <property type="project" value="TreeGrafter"/>
</dbReference>
<dbReference type="PANTHER" id="PTHR37486:SF1">
    <property type="entry name" value="STRINGENT STARVATION PROTEIN B"/>
    <property type="match status" value="1"/>
</dbReference>
<dbReference type="Gene3D" id="2.30.30.220">
    <property type="entry name" value="SspB-like"/>
    <property type="match status" value="1"/>
</dbReference>
<dbReference type="PIRSF" id="PIRSF005276">
    <property type="entry name" value="SspB"/>
    <property type="match status" value="1"/>
</dbReference>
<dbReference type="InterPro" id="IPR007481">
    <property type="entry name" value="SspB"/>
</dbReference>
<gene>
    <name evidence="2" type="ORF">HELGO_WM12251</name>
</gene>
<evidence type="ECO:0000313" key="2">
    <source>
        <dbReference type="EMBL" id="CAA6806927.1"/>
    </source>
</evidence>
<dbReference type="PANTHER" id="PTHR37486">
    <property type="entry name" value="STRINGENT STARVATION PROTEIN B"/>
    <property type="match status" value="1"/>
</dbReference>
<evidence type="ECO:0000256" key="1">
    <source>
        <dbReference type="SAM" id="MobiDB-lite"/>
    </source>
</evidence>
<reference evidence="2" key="1">
    <citation type="submission" date="2020-01" db="EMBL/GenBank/DDBJ databases">
        <authorList>
            <person name="Meier V. D."/>
            <person name="Meier V D."/>
        </authorList>
    </citation>
    <scope>NUCLEOTIDE SEQUENCE</scope>
    <source>
        <strain evidence="2">HLG_WM_MAG_07</strain>
    </source>
</reference>
<dbReference type="EMBL" id="CACVAY010000032">
    <property type="protein sequence ID" value="CAA6806927.1"/>
    <property type="molecule type" value="Genomic_DNA"/>
</dbReference>
<feature type="compositionally biased region" description="Basic residues" evidence="1">
    <location>
        <begin position="121"/>
        <end position="131"/>
    </location>
</feature>
<dbReference type="Pfam" id="PF04386">
    <property type="entry name" value="SspB"/>
    <property type="match status" value="1"/>
</dbReference>
<protein>
    <submittedName>
        <fullName evidence="2">Stringent starvation protein B</fullName>
    </submittedName>
</protein>
<dbReference type="InterPro" id="IPR036760">
    <property type="entry name" value="SspB-like_sf"/>
</dbReference>
<accession>A0A6S6SNF5</accession>
<name>A0A6S6SNF5_9GAMM</name>
<dbReference type="SUPFAM" id="SSF101738">
    <property type="entry name" value="SspB-like"/>
    <property type="match status" value="1"/>
</dbReference>
<dbReference type="GO" id="GO:0005829">
    <property type="term" value="C:cytosol"/>
    <property type="evidence" value="ECO:0007669"/>
    <property type="project" value="TreeGrafter"/>
</dbReference>
<dbReference type="AlphaFoldDB" id="A0A6S6SNF5"/>
<organism evidence="2">
    <name type="scientific">uncultured Thiotrichaceae bacterium</name>
    <dbReference type="NCBI Taxonomy" id="298394"/>
    <lineage>
        <taxon>Bacteria</taxon>
        <taxon>Pseudomonadati</taxon>
        <taxon>Pseudomonadota</taxon>
        <taxon>Gammaproteobacteria</taxon>
        <taxon>Thiotrichales</taxon>
        <taxon>Thiotrichaceae</taxon>
        <taxon>environmental samples</taxon>
    </lineage>
</organism>
<dbReference type="NCBIfam" id="NF008769">
    <property type="entry name" value="PRK11798.2-5"/>
    <property type="match status" value="1"/>
</dbReference>
<sequence length="131" mass="14689">MTSSKPYILRAIYEWLLDNDMTPHLLVDANVEEVLVPTQFVQDGRIILNIAPSAVQSLSLENSDVTFSARFSGKPFNLYLPMGAILGIYAKENGQGTMFKEDDMDGDEPPDTDPPEPEKPKRPRPQLRVVK</sequence>
<feature type="compositionally biased region" description="Acidic residues" evidence="1">
    <location>
        <begin position="102"/>
        <end position="115"/>
    </location>
</feature>
<dbReference type="GO" id="GO:0045732">
    <property type="term" value="P:positive regulation of protein catabolic process"/>
    <property type="evidence" value="ECO:0007669"/>
    <property type="project" value="TreeGrafter"/>
</dbReference>
<feature type="region of interest" description="Disordered" evidence="1">
    <location>
        <begin position="96"/>
        <end position="131"/>
    </location>
</feature>